<feature type="transmembrane region" description="Helical" evidence="6">
    <location>
        <begin position="51"/>
        <end position="69"/>
    </location>
</feature>
<dbReference type="Pfam" id="PF02683">
    <property type="entry name" value="DsbD_TM"/>
    <property type="match status" value="1"/>
</dbReference>
<comment type="similarity">
    <text evidence="2">Belongs to the DsbD family.</text>
</comment>
<comment type="caution">
    <text evidence="8">The sequence shown here is derived from an EMBL/GenBank/DDBJ whole genome shotgun (WGS) entry which is preliminary data.</text>
</comment>
<comment type="subcellular location">
    <subcellularLocation>
        <location evidence="1">Membrane</location>
        <topology evidence="1">Multi-pass membrane protein</topology>
    </subcellularLocation>
</comment>
<feature type="domain" description="Cytochrome C biogenesis protein transmembrane" evidence="7">
    <location>
        <begin position="5"/>
        <end position="197"/>
    </location>
</feature>
<sequence>MEPVTLPIALLAGIVSFASPCFLPIVPVYIGYVAQGRDGATGSRRRAVTGALLFVLGFSAVFMALWASLGALSELLAGHRAVLRTVGGAILILLGLHVAGLVPLGPLDRSSQPLLRAGRSSSRPGLASLLLGVGFGAGWTPCIGPVLGGIIGLARMSSSAGRGALLMIVYCLGLGIPFILVAAGASKLCDRLGWLRRHHVAVSRVCGALLAVTGFLIITNLFGRLAGYLPVLAP</sequence>
<dbReference type="PANTHER" id="PTHR31272:SF4">
    <property type="entry name" value="CYTOCHROME C-TYPE BIOGENESIS PROTEIN HI_1454-RELATED"/>
    <property type="match status" value="1"/>
</dbReference>
<organism evidence="8 9">
    <name type="scientific">Propionibacterium acidifaciens F0233</name>
    <dbReference type="NCBI Taxonomy" id="553198"/>
    <lineage>
        <taxon>Bacteria</taxon>
        <taxon>Bacillati</taxon>
        <taxon>Actinomycetota</taxon>
        <taxon>Actinomycetes</taxon>
        <taxon>Propionibacteriales</taxon>
        <taxon>Propionibacteriaceae</taxon>
        <taxon>Propionibacterium</taxon>
    </lineage>
</organism>
<evidence type="ECO:0000256" key="4">
    <source>
        <dbReference type="ARBA" id="ARBA00022989"/>
    </source>
</evidence>
<keyword evidence="3 6" id="KW-0812">Transmembrane</keyword>
<dbReference type="Proteomes" id="UP000017052">
    <property type="component" value="Unassembled WGS sequence"/>
</dbReference>
<evidence type="ECO:0000256" key="3">
    <source>
        <dbReference type="ARBA" id="ARBA00022692"/>
    </source>
</evidence>
<evidence type="ECO:0000256" key="1">
    <source>
        <dbReference type="ARBA" id="ARBA00004141"/>
    </source>
</evidence>
<name>U2RL28_9ACTN</name>
<feature type="transmembrane region" description="Helical" evidence="6">
    <location>
        <begin position="81"/>
        <end position="105"/>
    </location>
</feature>
<dbReference type="EMBL" id="ACVN02000219">
    <property type="protein sequence ID" value="ERK54268.1"/>
    <property type="molecule type" value="Genomic_DNA"/>
</dbReference>
<proteinExistence type="inferred from homology"/>
<feature type="transmembrane region" description="Helical" evidence="6">
    <location>
        <begin position="163"/>
        <end position="185"/>
    </location>
</feature>
<evidence type="ECO:0000256" key="6">
    <source>
        <dbReference type="SAM" id="Phobius"/>
    </source>
</evidence>
<keyword evidence="9" id="KW-1185">Reference proteome</keyword>
<protein>
    <submittedName>
        <fullName evidence="8">Cytochrome C biogenesis protein transmembrane region</fullName>
    </submittedName>
</protein>
<dbReference type="PANTHER" id="PTHR31272">
    <property type="entry name" value="CYTOCHROME C-TYPE BIOGENESIS PROTEIN HI_1454-RELATED"/>
    <property type="match status" value="1"/>
</dbReference>
<keyword evidence="4 6" id="KW-1133">Transmembrane helix</keyword>
<evidence type="ECO:0000259" key="7">
    <source>
        <dbReference type="Pfam" id="PF02683"/>
    </source>
</evidence>
<keyword evidence="5 6" id="KW-0472">Membrane</keyword>
<dbReference type="RefSeq" id="WP_021797979.1">
    <property type="nucleotide sequence ID" value="NZ_ACVN02000219.1"/>
</dbReference>
<dbReference type="GO" id="GO:0017004">
    <property type="term" value="P:cytochrome complex assembly"/>
    <property type="evidence" value="ECO:0007669"/>
    <property type="project" value="InterPro"/>
</dbReference>
<dbReference type="GeneID" id="95358845"/>
<dbReference type="InterPro" id="IPR003834">
    <property type="entry name" value="Cyt_c_assmbl_TM_dom"/>
</dbReference>
<dbReference type="GO" id="GO:0016020">
    <property type="term" value="C:membrane"/>
    <property type="evidence" value="ECO:0007669"/>
    <property type="project" value="UniProtKB-SubCell"/>
</dbReference>
<evidence type="ECO:0000313" key="8">
    <source>
        <dbReference type="EMBL" id="ERK54268.1"/>
    </source>
</evidence>
<dbReference type="InterPro" id="IPR051790">
    <property type="entry name" value="Cytochrome_c-biogenesis_DsbD"/>
</dbReference>
<evidence type="ECO:0000256" key="5">
    <source>
        <dbReference type="ARBA" id="ARBA00023136"/>
    </source>
</evidence>
<feature type="transmembrane region" description="Helical" evidence="6">
    <location>
        <begin position="126"/>
        <end position="151"/>
    </location>
</feature>
<accession>U2RL28</accession>
<feature type="transmembrane region" description="Helical" evidence="6">
    <location>
        <begin position="205"/>
        <end position="226"/>
    </location>
</feature>
<reference evidence="8" key="1">
    <citation type="submission" date="2013-08" db="EMBL/GenBank/DDBJ databases">
        <authorList>
            <person name="Durkin A.S."/>
            <person name="Haft D.R."/>
            <person name="McCorrison J."/>
            <person name="Torralba M."/>
            <person name="Gillis M."/>
            <person name="Haft D.H."/>
            <person name="Methe B."/>
            <person name="Sutton G."/>
            <person name="Nelson K.E."/>
        </authorList>
    </citation>
    <scope>NUCLEOTIDE SEQUENCE [LARGE SCALE GENOMIC DNA]</scope>
    <source>
        <strain evidence="8">F0233</strain>
    </source>
</reference>
<dbReference type="OrthoDB" id="9803065at2"/>
<gene>
    <name evidence="8" type="ORF">HMPREF0682_1398</name>
</gene>
<feature type="transmembrane region" description="Helical" evidence="6">
    <location>
        <begin position="6"/>
        <end position="30"/>
    </location>
</feature>
<evidence type="ECO:0000313" key="9">
    <source>
        <dbReference type="Proteomes" id="UP000017052"/>
    </source>
</evidence>
<evidence type="ECO:0000256" key="2">
    <source>
        <dbReference type="ARBA" id="ARBA00006143"/>
    </source>
</evidence>
<dbReference type="AlphaFoldDB" id="U2RL28"/>